<dbReference type="Proteomes" id="UP000249061">
    <property type="component" value="Unassembled WGS sequence"/>
</dbReference>
<proteinExistence type="predicted"/>
<dbReference type="EMBL" id="QFQP01000002">
    <property type="protein sequence ID" value="PZR17372.1"/>
    <property type="molecule type" value="Genomic_DNA"/>
</dbReference>
<comment type="caution">
    <text evidence="1">The sequence shown here is derived from an EMBL/GenBank/DDBJ whole genome shotgun (WGS) entry which is preliminary data.</text>
</comment>
<protein>
    <submittedName>
        <fullName evidence="1">Uncharacterized protein</fullName>
    </submittedName>
</protein>
<reference evidence="1 2" key="1">
    <citation type="submission" date="2017-08" db="EMBL/GenBank/DDBJ databases">
        <title>Infants hospitalized years apart are colonized by the same room-sourced microbial strains.</title>
        <authorList>
            <person name="Brooks B."/>
            <person name="Olm M.R."/>
            <person name="Firek B.A."/>
            <person name="Baker R."/>
            <person name="Thomas B.C."/>
            <person name="Morowitz M.J."/>
            <person name="Banfield J.F."/>
        </authorList>
    </citation>
    <scope>NUCLEOTIDE SEQUENCE [LARGE SCALE GENOMIC DNA]</scope>
    <source>
        <strain evidence="1">S2_003_000_R2_14</strain>
    </source>
</reference>
<sequence>MSGNGEGEAPSFPVFLSKHDLTLLDAIPIHAVTERVCISDAFPHPVLQRDALRRRIARLTELKAPQMIISGDEAALAQVADEPVPALLVYPRDAAHFPEWVALERSIQAKVRALNVDSPLARHLLSTPQLPFDAEDSDDPLQHALFCAADLLSRTDRRDDQDDLDTIFARITATASRPR</sequence>
<accession>A0A2W5TRW0</accession>
<evidence type="ECO:0000313" key="1">
    <source>
        <dbReference type="EMBL" id="PZR17372.1"/>
    </source>
</evidence>
<dbReference type="AlphaFoldDB" id="A0A2W5TRW0"/>
<evidence type="ECO:0000313" key="2">
    <source>
        <dbReference type="Proteomes" id="UP000249061"/>
    </source>
</evidence>
<organism evidence="1 2">
    <name type="scientific">Archangium gephyra</name>
    <dbReference type="NCBI Taxonomy" id="48"/>
    <lineage>
        <taxon>Bacteria</taxon>
        <taxon>Pseudomonadati</taxon>
        <taxon>Myxococcota</taxon>
        <taxon>Myxococcia</taxon>
        <taxon>Myxococcales</taxon>
        <taxon>Cystobacterineae</taxon>
        <taxon>Archangiaceae</taxon>
        <taxon>Archangium</taxon>
    </lineage>
</organism>
<name>A0A2W5TRW0_9BACT</name>
<gene>
    <name evidence="1" type="ORF">DI536_03340</name>
</gene>